<dbReference type="Gene3D" id="3.30.1330.60">
    <property type="entry name" value="OmpA-like domain"/>
    <property type="match status" value="1"/>
</dbReference>
<gene>
    <name evidence="6" type="ORF">FRACA_3310006</name>
</gene>
<dbReference type="RefSeq" id="WP_101832933.1">
    <property type="nucleotide sequence ID" value="NZ_FZMO01000259.1"/>
</dbReference>
<evidence type="ECO:0000313" key="6">
    <source>
        <dbReference type="EMBL" id="SNQ49453.1"/>
    </source>
</evidence>
<accession>A0A2I2KUW0</accession>
<evidence type="ECO:0000256" key="2">
    <source>
        <dbReference type="ARBA" id="ARBA00023136"/>
    </source>
</evidence>
<evidence type="ECO:0000259" key="5">
    <source>
        <dbReference type="PROSITE" id="PS51123"/>
    </source>
</evidence>
<dbReference type="PRINTS" id="PR01023">
    <property type="entry name" value="NAFLGMOTY"/>
</dbReference>
<feature type="domain" description="OmpA-like" evidence="5">
    <location>
        <begin position="243"/>
        <end position="359"/>
    </location>
</feature>
<dbReference type="Proteomes" id="UP000234331">
    <property type="component" value="Unassembled WGS sequence"/>
</dbReference>
<dbReference type="Gene3D" id="3.40.1520.20">
    <property type="match status" value="1"/>
</dbReference>
<dbReference type="PRINTS" id="PR01021">
    <property type="entry name" value="OMPADOMAIN"/>
</dbReference>
<proteinExistence type="predicted"/>
<dbReference type="InterPro" id="IPR006664">
    <property type="entry name" value="OMP_bac"/>
</dbReference>
<dbReference type="PANTHER" id="PTHR30329:SF21">
    <property type="entry name" value="LIPOPROTEIN YIAD-RELATED"/>
    <property type="match status" value="1"/>
</dbReference>
<evidence type="ECO:0000256" key="1">
    <source>
        <dbReference type="ARBA" id="ARBA00004442"/>
    </source>
</evidence>
<dbReference type="GO" id="GO:0009279">
    <property type="term" value="C:cell outer membrane"/>
    <property type="evidence" value="ECO:0007669"/>
    <property type="project" value="UniProtKB-SubCell"/>
</dbReference>
<sequence>MTQSLAARLNRPRPVAFAVSLLLAWLLLALIAFALRRGPIQEDLAARATAAVKAAGGVHAQVHIEGREAVVTGRFPNAAAAEQARASAAVAGTTSARLGDDVVIASEPARPLVLAVAGSGMSIDATVPDRAARASLLAAVADAAGGTVRGQIRVDPAVAEPPVEAVPALAAALRGVPGDHSATLRGATVAVAGSVPDAAAGQRLSAAVLSAAGATVSGVTVRDQLTVRRSAATGTGSSAAERAAVRAALGSDGVTFPVAGSVLNAAARARLDQIAEVLRAGQVTVLVGGYTDTSGPSPLNQALSLDRAQTAADYLVRKGVPADRVRAAGFGSREPVGDNGTPAGRAANRRIEITPVTVR</sequence>
<dbReference type="EMBL" id="FZMO01000259">
    <property type="protein sequence ID" value="SNQ49453.1"/>
    <property type="molecule type" value="Genomic_DNA"/>
</dbReference>
<dbReference type="CDD" id="cd07185">
    <property type="entry name" value="OmpA_C-like"/>
    <property type="match status" value="1"/>
</dbReference>
<comment type="subcellular location">
    <subcellularLocation>
        <location evidence="1">Cell outer membrane</location>
    </subcellularLocation>
</comment>
<dbReference type="Pfam" id="PF00691">
    <property type="entry name" value="OmpA"/>
    <property type="match status" value="1"/>
</dbReference>
<dbReference type="OrthoDB" id="9782229at2"/>
<dbReference type="PANTHER" id="PTHR30329">
    <property type="entry name" value="STATOR ELEMENT OF FLAGELLAR MOTOR COMPLEX"/>
    <property type="match status" value="1"/>
</dbReference>
<keyword evidence="3" id="KW-0998">Cell outer membrane</keyword>
<dbReference type="AlphaFoldDB" id="A0A2I2KUW0"/>
<dbReference type="InterPro" id="IPR050330">
    <property type="entry name" value="Bact_OuterMem_StrucFunc"/>
</dbReference>
<dbReference type="PROSITE" id="PS51123">
    <property type="entry name" value="OMPA_2"/>
    <property type="match status" value="1"/>
</dbReference>
<protein>
    <submittedName>
        <fullName evidence="6">Outer membrane protein/peptidoglycan-associated (Lipo)protein</fullName>
    </submittedName>
</protein>
<dbReference type="SUPFAM" id="SSF103088">
    <property type="entry name" value="OmpA-like"/>
    <property type="match status" value="1"/>
</dbReference>
<dbReference type="InterPro" id="IPR036737">
    <property type="entry name" value="OmpA-like_sf"/>
</dbReference>
<reference evidence="6 7" key="1">
    <citation type="submission" date="2017-06" db="EMBL/GenBank/DDBJ databases">
        <authorList>
            <person name="Kim H.J."/>
            <person name="Triplett B.A."/>
        </authorList>
    </citation>
    <scope>NUCLEOTIDE SEQUENCE [LARGE SCALE GENOMIC DNA]</scope>
    <source>
        <strain evidence="6">FRACA_ARgP5</strain>
    </source>
</reference>
<keyword evidence="2 4" id="KW-0472">Membrane</keyword>
<evidence type="ECO:0000313" key="7">
    <source>
        <dbReference type="Proteomes" id="UP000234331"/>
    </source>
</evidence>
<dbReference type="InterPro" id="IPR006665">
    <property type="entry name" value="OmpA-like"/>
</dbReference>
<evidence type="ECO:0000256" key="4">
    <source>
        <dbReference type="PROSITE-ProRule" id="PRU00473"/>
    </source>
</evidence>
<organism evidence="6 7">
    <name type="scientific">Frankia canadensis</name>
    <dbReference type="NCBI Taxonomy" id="1836972"/>
    <lineage>
        <taxon>Bacteria</taxon>
        <taxon>Bacillati</taxon>
        <taxon>Actinomycetota</taxon>
        <taxon>Actinomycetes</taxon>
        <taxon>Frankiales</taxon>
        <taxon>Frankiaceae</taxon>
        <taxon>Frankia</taxon>
    </lineage>
</organism>
<name>A0A2I2KUW0_9ACTN</name>
<evidence type="ECO:0000256" key="3">
    <source>
        <dbReference type="ARBA" id="ARBA00023237"/>
    </source>
</evidence>
<keyword evidence="7" id="KW-1185">Reference proteome</keyword>